<feature type="compositionally biased region" description="Polar residues" evidence="1">
    <location>
        <begin position="149"/>
        <end position="161"/>
    </location>
</feature>
<feature type="compositionally biased region" description="Low complexity" evidence="1">
    <location>
        <begin position="383"/>
        <end position="394"/>
    </location>
</feature>
<feature type="transmembrane region" description="Helical" evidence="2">
    <location>
        <begin position="212"/>
        <end position="233"/>
    </location>
</feature>
<keyword evidence="2" id="KW-0472">Membrane</keyword>
<feature type="compositionally biased region" description="Polar residues" evidence="1">
    <location>
        <begin position="347"/>
        <end position="361"/>
    </location>
</feature>
<feature type="region of interest" description="Disordered" evidence="1">
    <location>
        <begin position="240"/>
        <end position="292"/>
    </location>
</feature>
<comment type="caution">
    <text evidence="3">The sequence shown here is derived from an EMBL/GenBank/DDBJ whole genome shotgun (WGS) entry which is preliminary data.</text>
</comment>
<feature type="region of interest" description="Disordered" evidence="1">
    <location>
        <begin position="442"/>
        <end position="466"/>
    </location>
</feature>
<protein>
    <submittedName>
        <fullName evidence="3">Uncharacterized protein</fullName>
    </submittedName>
</protein>
<feature type="compositionally biased region" description="Low complexity" evidence="1">
    <location>
        <begin position="241"/>
        <end position="253"/>
    </location>
</feature>
<dbReference type="AlphaFoldDB" id="A0A9W7W178"/>
<name>A0A9W7W178_9PEZI</name>
<keyword evidence="2" id="KW-0812">Transmembrane</keyword>
<sequence length="466" mass="48654">MFCPTGTCYTDSTGLIGCCTVSSCVPRTTCVEYTAGVTSACDPDTGGCLYCSDPASPSCFTFTNTQASQWIQYCNDYASTETVGYPNTITGSVYQRNDDEPSPSTDSNPASQTSAAVSFKTQPCREAIPGATCPSTTLAELTTSIAPETTYSPAGSSSLGSQGLFDTGSASSGSVDTTSTSSEESEAASSGFAGGPIADSGNSSAIVSGGEVAGIACGTAACVAVVAFVLWWLRRRRRSRPLSGRSGNSSNRSESLRKKSPQQKTGLIPGTPPRESWPAEVNGTAPRSRPEAPDFPFTPEHFAGCQPVSEVSEPGYETQPQQRYTVMNPDPLSPATPVTRMTAPATWSSQGLNESKSSLPISSVGLPATPESKLSTRSPVSPLRPQTPTTRQTPYASSTYDGGNEPPSSVPRMVHGAPPSLPQDYSIVSLGSSADLYRGLSVRGDGARRPYLSPEDALNGGWRNDE</sequence>
<reference evidence="3 4" key="2">
    <citation type="journal article" date="2021" name="Curr. Genet.">
        <title>Genetic response to nitrogen starvation in the aggressive Eucalyptus foliar pathogen Teratosphaeria destructans.</title>
        <authorList>
            <person name="Havenga M."/>
            <person name="Wingfield B.D."/>
            <person name="Wingfield M.J."/>
            <person name="Dreyer L.L."/>
            <person name="Roets F."/>
            <person name="Aylward J."/>
        </authorList>
    </citation>
    <scope>NUCLEOTIDE SEQUENCE [LARGE SCALE GENOMIC DNA]</scope>
    <source>
        <strain evidence="3">CMW44962</strain>
    </source>
</reference>
<organism evidence="3 4">
    <name type="scientific">Teratosphaeria destructans</name>
    <dbReference type="NCBI Taxonomy" id="418781"/>
    <lineage>
        <taxon>Eukaryota</taxon>
        <taxon>Fungi</taxon>
        <taxon>Dikarya</taxon>
        <taxon>Ascomycota</taxon>
        <taxon>Pezizomycotina</taxon>
        <taxon>Dothideomycetes</taxon>
        <taxon>Dothideomycetidae</taxon>
        <taxon>Mycosphaerellales</taxon>
        <taxon>Teratosphaeriaceae</taxon>
        <taxon>Teratosphaeria</taxon>
    </lineage>
</organism>
<keyword evidence="4" id="KW-1185">Reference proteome</keyword>
<dbReference type="OrthoDB" id="3932162at2759"/>
<dbReference type="EMBL" id="RIBY02002045">
    <property type="protein sequence ID" value="KAH9826045.1"/>
    <property type="molecule type" value="Genomic_DNA"/>
</dbReference>
<feature type="region of interest" description="Disordered" evidence="1">
    <location>
        <begin position="347"/>
        <end position="421"/>
    </location>
</feature>
<reference evidence="3 4" key="1">
    <citation type="journal article" date="2018" name="IMA Fungus">
        <title>IMA Genome-F 10: Nine draft genome sequences of Claviceps purpurea s.lat., including C. arundinis, C. humidiphila, and C. cf. spartinae, pseudomolecules for the pitch canker pathogen Fusarium circinatum, draft genome of Davidsoniella eucalypti, Grosmannia galeiformis, Quambalaria eucalypti, and Teratosphaeria destructans.</title>
        <authorList>
            <person name="Wingfield B.D."/>
            <person name="Liu M."/>
            <person name="Nguyen H.D."/>
            <person name="Lane F.A."/>
            <person name="Morgan S.W."/>
            <person name="De Vos L."/>
            <person name="Wilken P.M."/>
            <person name="Duong T.A."/>
            <person name="Aylward J."/>
            <person name="Coetzee M.P."/>
            <person name="Dadej K."/>
            <person name="De Beer Z.W."/>
            <person name="Findlay W."/>
            <person name="Havenga M."/>
            <person name="Kolarik M."/>
            <person name="Menzies J.G."/>
            <person name="Naidoo K."/>
            <person name="Pochopski O."/>
            <person name="Shoukouhi P."/>
            <person name="Santana Q.C."/>
            <person name="Seifert K.A."/>
            <person name="Soal N."/>
            <person name="Steenkamp E.T."/>
            <person name="Tatham C.T."/>
            <person name="van der Nest M.A."/>
            <person name="Wingfield M.J."/>
        </authorList>
    </citation>
    <scope>NUCLEOTIDE SEQUENCE [LARGE SCALE GENOMIC DNA]</scope>
    <source>
        <strain evidence="3">CMW44962</strain>
    </source>
</reference>
<evidence type="ECO:0000313" key="4">
    <source>
        <dbReference type="Proteomes" id="UP001138500"/>
    </source>
</evidence>
<evidence type="ECO:0000256" key="2">
    <source>
        <dbReference type="SAM" id="Phobius"/>
    </source>
</evidence>
<dbReference type="Proteomes" id="UP001138500">
    <property type="component" value="Unassembled WGS sequence"/>
</dbReference>
<evidence type="ECO:0000256" key="1">
    <source>
        <dbReference type="SAM" id="MobiDB-lite"/>
    </source>
</evidence>
<feature type="compositionally biased region" description="Polar residues" evidence="1">
    <location>
        <begin position="102"/>
        <end position="116"/>
    </location>
</feature>
<gene>
    <name evidence="3" type="ORF">Tdes44962_MAKER03828</name>
</gene>
<feature type="compositionally biased region" description="Low complexity" evidence="1">
    <location>
        <begin position="167"/>
        <end position="191"/>
    </location>
</feature>
<accession>A0A9W7W178</accession>
<feature type="region of interest" description="Disordered" evidence="1">
    <location>
        <begin position="149"/>
        <end position="195"/>
    </location>
</feature>
<proteinExistence type="predicted"/>
<feature type="region of interest" description="Disordered" evidence="1">
    <location>
        <begin position="89"/>
        <end position="116"/>
    </location>
</feature>
<evidence type="ECO:0000313" key="3">
    <source>
        <dbReference type="EMBL" id="KAH9826045.1"/>
    </source>
</evidence>
<keyword evidence="2" id="KW-1133">Transmembrane helix</keyword>